<organism evidence="3 4">
    <name type="scientific">Desulfovibrio legallii</name>
    <dbReference type="NCBI Taxonomy" id="571438"/>
    <lineage>
        <taxon>Bacteria</taxon>
        <taxon>Pseudomonadati</taxon>
        <taxon>Thermodesulfobacteriota</taxon>
        <taxon>Desulfovibrionia</taxon>
        <taxon>Desulfovibrionales</taxon>
        <taxon>Desulfovibrionaceae</taxon>
        <taxon>Desulfovibrio</taxon>
    </lineage>
</organism>
<proteinExistence type="predicted"/>
<evidence type="ECO:0000259" key="1">
    <source>
        <dbReference type="Pfam" id="PF03432"/>
    </source>
</evidence>
<gene>
    <name evidence="3" type="ORF">SAMN05192586_12514</name>
</gene>
<dbReference type="Pfam" id="PF03432">
    <property type="entry name" value="Relaxase"/>
    <property type="match status" value="1"/>
</dbReference>
<evidence type="ECO:0000259" key="2">
    <source>
        <dbReference type="Pfam" id="PF22863"/>
    </source>
</evidence>
<reference evidence="4" key="1">
    <citation type="submission" date="2016-10" db="EMBL/GenBank/DDBJ databases">
        <authorList>
            <person name="Varghese N."/>
            <person name="Submissions S."/>
        </authorList>
    </citation>
    <scope>NUCLEOTIDE SEQUENCE [LARGE SCALE GENOMIC DNA]</scope>
    <source>
        <strain evidence="4">KHC7</strain>
    </source>
</reference>
<dbReference type="STRING" id="571438.SAMN05192586_12514"/>
<dbReference type="OrthoDB" id="5359237at2"/>
<dbReference type="InterPro" id="IPR054462">
    <property type="entry name" value="TraI_M"/>
</dbReference>
<feature type="domain" description="MobA/VirD2-like nuclease" evidence="1">
    <location>
        <begin position="30"/>
        <end position="156"/>
    </location>
</feature>
<dbReference type="InterPro" id="IPR005094">
    <property type="entry name" value="Endonuclease_MobA/VirD2"/>
</dbReference>
<protein>
    <submittedName>
        <fullName evidence="3">Relaxase/Mobilisation nuclease domain-containing protein</fullName>
    </submittedName>
</protein>
<dbReference type="EMBL" id="FNBX01000025">
    <property type="protein sequence ID" value="SDG03391.1"/>
    <property type="molecule type" value="Genomic_DNA"/>
</dbReference>
<dbReference type="NCBIfam" id="NF041893">
    <property type="entry name" value="TraI_MobP_relax"/>
    <property type="match status" value="1"/>
</dbReference>
<dbReference type="AlphaFoldDB" id="A0A1G7QXY2"/>
<evidence type="ECO:0000313" key="3">
    <source>
        <dbReference type="EMBL" id="SDG03391.1"/>
    </source>
</evidence>
<dbReference type="Pfam" id="PF22863">
    <property type="entry name" value="TraI_middle"/>
    <property type="match status" value="1"/>
</dbReference>
<dbReference type="InterPro" id="IPR049751">
    <property type="entry name" value="TraI/MobA_relaxases"/>
</dbReference>
<keyword evidence="4" id="KW-1185">Reference proteome</keyword>
<sequence>MISRRIPINPTHDRYPRLAAYIADAGHGGEKCLMAWCAGCLGGEDYAEGVAEVADVQDCNTRAQGAKTYHLLVSFRPEDETRLAPEVFQDIERRFAAALGYAEHQRHCGVHRDTANIHMHVAYNMIHPGTYTVHKEFRDYWIRDKLCRELEREYGLHIDNGREQLGKDRINDKAAAMEAHSGQQSFVSYAKSHAEDLQAALAGAGTWEEVHAAFARYGLEIRPRANGLIVRDRHSKNANRAAKASDVAKGFSLKKLQSRFGPFVPPLAPERFTGQDRYEAATLCRGPHRGELFQEYKRGIENRIACLQTLKEKEDATLDAIRRKWEVKRNELDRLNIAKRNRRNLIAIARKREAEEKANARLSFQEPRQEVRREIPYASWTAFLQWKTEQGNETALSMLRSHAGGAEPEREQRPPDVASLRAQFATRERNAQEAPGVSGKGKTRLLAALRMERLVAEERQRHGENTPCMFDGITCRVDGKGVVIFTIPTGGTVRDTGKTVLFSAGDATAREAAKRYAQSKWGLRIVMEENGFSLGKERARERGGR</sequence>
<feature type="domain" description="TraI-like middle" evidence="2">
    <location>
        <begin position="171"/>
        <end position="265"/>
    </location>
</feature>
<dbReference type="RefSeq" id="WP_092155288.1">
    <property type="nucleotide sequence ID" value="NZ_DBFBQU010000305.1"/>
</dbReference>
<dbReference type="Proteomes" id="UP000199355">
    <property type="component" value="Unassembled WGS sequence"/>
</dbReference>
<name>A0A1G7QXY2_9BACT</name>
<accession>A0A1G7QXY2</accession>
<evidence type="ECO:0000313" key="4">
    <source>
        <dbReference type="Proteomes" id="UP000199355"/>
    </source>
</evidence>